<feature type="transmembrane region" description="Helical" evidence="1">
    <location>
        <begin position="90"/>
        <end position="109"/>
    </location>
</feature>
<reference evidence="2 3" key="1">
    <citation type="submission" date="2024-01" db="EMBL/GenBank/DDBJ databases">
        <title>Sphingobacterium tenebrionis sp. nov., a novel endophyte isolated from tenebrio molitor intestines.</title>
        <authorList>
            <person name="Zhang C."/>
        </authorList>
    </citation>
    <scope>NUCLEOTIDE SEQUENCE [LARGE SCALE GENOMIC DNA]</scope>
    <source>
        <strain evidence="2 3">PU5-4</strain>
    </source>
</reference>
<feature type="transmembrane region" description="Helical" evidence="1">
    <location>
        <begin position="166"/>
        <end position="189"/>
    </location>
</feature>
<keyword evidence="1" id="KW-1133">Transmembrane helix</keyword>
<feature type="transmembrane region" description="Helical" evidence="1">
    <location>
        <begin position="121"/>
        <end position="139"/>
    </location>
</feature>
<name>A0ABU8I661_9SPHI</name>
<dbReference type="EMBL" id="JAYLLN010000021">
    <property type="protein sequence ID" value="MEI5985201.1"/>
    <property type="molecule type" value="Genomic_DNA"/>
</dbReference>
<keyword evidence="1" id="KW-0812">Transmembrane</keyword>
<comment type="caution">
    <text evidence="2">The sequence shown here is derived from an EMBL/GenBank/DDBJ whole genome shotgun (WGS) entry which is preliminary data.</text>
</comment>
<evidence type="ECO:0000256" key="1">
    <source>
        <dbReference type="SAM" id="Phobius"/>
    </source>
</evidence>
<evidence type="ECO:0000313" key="2">
    <source>
        <dbReference type="EMBL" id="MEI5985201.1"/>
    </source>
</evidence>
<feature type="transmembrane region" description="Helical" evidence="1">
    <location>
        <begin position="7"/>
        <end position="26"/>
    </location>
</feature>
<protein>
    <recommendedName>
        <fullName evidence="4">O-antigen ligase family protein</fullName>
    </recommendedName>
</protein>
<dbReference type="Proteomes" id="UP001363035">
    <property type="component" value="Unassembled WGS sequence"/>
</dbReference>
<feature type="transmembrane region" description="Helical" evidence="1">
    <location>
        <begin position="61"/>
        <end position="78"/>
    </location>
</feature>
<feature type="transmembrane region" description="Helical" evidence="1">
    <location>
        <begin position="201"/>
        <end position="221"/>
    </location>
</feature>
<keyword evidence="1" id="KW-0472">Membrane</keyword>
<evidence type="ECO:0000313" key="3">
    <source>
        <dbReference type="Proteomes" id="UP001363035"/>
    </source>
</evidence>
<feature type="transmembrane region" description="Helical" evidence="1">
    <location>
        <begin position="376"/>
        <end position="401"/>
    </location>
</feature>
<feature type="transmembrane region" description="Helical" evidence="1">
    <location>
        <begin position="342"/>
        <end position="364"/>
    </location>
</feature>
<evidence type="ECO:0008006" key="4">
    <source>
        <dbReference type="Google" id="ProtNLM"/>
    </source>
</evidence>
<proteinExistence type="predicted"/>
<gene>
    <name evidence="2" type="ORF">VJ786_09825</name>
</gene>
<sequence>MFKIISYIFIAVIVSFYFFPISFTFLPASLNTKMMLGVLGIGFAGLNWLKTQNLTVSRGLLISIIISLLFSFICYYSTDINNTTDYSYASYIVSFSVWFFGAFAVCYIIRIVHEIASLRILTNYLAAVCFFQCVAALMIDNIPAFKLLVDSIVNQGQDFFDEVNRLYGIGAALDSAGVRFSLVLVLITSSLNNSIKTRENSWYIAMLLIAFFTISVIGNAIARTTILGVSSSLIYFFVGSGLFRSIVKMESIKLGILFGFLLVLAIFISVYLYNNNKEFYDQMRFAFEGFFNWIEHGEWRTGSTDKLNREMWIWPEDQKTWLIGSGKFGLYEFSTDIGYCRFILYCGLIGFSVFAFLFVFNALYFMNRYPKYWMMFLIFLVLTFIFWVKVATDIFFIYALFYCLDTFSDDEENEVEELDVIGNNEKLDENSLLYPRYV</sequence>
<accession>A0ABU8I661</accession>
<feature type="transmembrane region" description="Helical" evidence="1">
    <location>
        <begin position="254"/>
        <end position="273"/>
    </location>
</feature>
<organism evidence="2 3">
    <name type="scientific">Sphingobacterium tenebrionis</name>
    <dbReference type="NCBI Taxonomy" id="3111775"/>
    <lineage>
        <taxon>Bacteria</taxon>
        <taxon>Pseudomonadati</taxon>
        <taxon>Bacteroidota</taxon>
        <taxon>Sphingobacteriia</taxon>
        <taxon>Sphingobacteriales</taxon>
        <taxon>Sphingobacteriaceae</taxon>
        <taxon>Sphingobacterium</taxon>
    </lineage>
</organism>
<dbReference type="RefSeq" id="WP_209023096.1">
    <property type="nucleotide sequence ID" value="NZ_JAYLLN010000021.1"/>
</dbReference>
<feature type="transmembrane region" description="Helical" evidence="1">
    <location>
        <begin position="32"/>
        <end position="49"/>
    </location>
</feature>
<keyword evidence="3" id="KW-1185">Reference proteome</keyword>
<feature type="transmembrane region" description="Helical" evidence="1">
    <location>
        <begin position="227"/>
        <end position="247"/>
    </location>
</feature>